<dbReference type="GO" id="GO:0035251">
    <property type="term" value="F:UDP-glucosyltransferase activity"/>
    <property type="evidence" value="ECO:0007669"/>
    <property type="project" value="TreeGrafter"/>
</dbReference>
<organism evidence="5 6">
    <name type="scientific">Dillenia turbinata</name>
    <dbReference type="NCBI Taxonomy" id="194707"/>
    <lineage>
        <taxon>Eukaryota</taxon>
        <taxon>Viridiplantae</taxon>
        <taxon>Streptophyta</taxon>
        <taxon>Embryophyta</taxon>
        <taxon>Tracheophyta</taxon>
        <taxon>Spermatophyta</taxon>
        <taxon>Magnoliopsida</taxon>
        <taxon>eudicotyledons</taxon>
        <taxon>Gunneridae</taxon>
        <taxon>Pentapetalae</taxon>
        <taxon>Dilleniales</taxon>
        <taxon>Dilleniaceae</taxon>
        <taxon>Dillenia</taxon>
    </lineage>
</organism>
<keyword evidence="2" id="KW-0328">Glycosyltransferase</keyword>
<dbReference type="PANTHER" id="PTHR48047">
    <property type="entry name" value="GLYCOSYLTRANSFERASE"/>
    <property type="match status" value="1"/>
</dbReference>
<dbReference type="Proteomes" id="UP001370490">
    <property type="component" value="Unassembled WGS sequence"/>
</dbReference>
<reference evidence="5 6" key="1">
    <citation type="submission" date="2023-12" db="EMBL/GenBank/DDBJ databases">
        <title>A high-quality genome assembly for Dillenia turbinata (Dilleniales).</title>
        <authorList>
            <person name="Chanderbali A."/>
        </authorList>
    </citation>
    <scope>NUCLEOTIDE SEQUENCE [LARGE SCALE GENOMIC DNA]</scope>
    <source>
        <strain evidence="5">LSX21</strain>
        <tissue evidence="5">Leaf</tissue>
    </source>
</reference>
<dbReference type="EMBL" id="JBAMMX010000022">
    <property type="protein sequence ID" value="KAK6917918.1"/>
    <property type="molecule type" value="Genomic_DNA"/>
</dbReference>
<evidence type="ECO:0000256" key="1">
    <source>
        <dbReference type="ARBA" id="ARBA00009995"/>
    </source>
</evidence>
<sequence>MRGWAPQLLILEHKAIGAFVSHCGESSIIEASSSWVPLLTWPLFAEQFVNEKLVTQVLKLGVSVSAQPSARFAGKTVKSERIEEAINRVMEGEEAEKIRTKVKEFGDSVKNAVERGGTSYKDLKVVLPCESVFLSLDLSLLESLEFKRRIKQIVDIIEEVKWEDIDPDMLTRVDKKGSHQPSQAVAVIFICIMNPLKELLLVSLSPKPALWDLVLCLDFIFNSHDIDMIANALELLSDLHICISSLLLQHELIYALCFELAKAVAKSSNVWSSFGDSLKVVIDWFILRSEILAVIIHPSSPSLLFRLEHHCQHIEKLEALVPTYGEASVWESFEFVSKVLSISVVLFPLPIEDCKAPMMSGVNVSEICGDASEISLSIANDSDSALIMMYVISFLHLVVQKLATLLQHWHGISHVANDNDTPLRCDVHHEWASRGRERVRERDGER</sequence>
<gene>
    <name evidence="5" type="ORF">RJ641_016340</name>
</gene>
<dbReference type="SUPFAM" id="SSF53756">
    <property type="entry name" value="UDP-Glycosyltransferase/glycogen phosphorylase"/>
    <property type="match status" value="1"/>
</dbReference>
<evidence type="ECO:0000256" key="3">
    <source>
        <dbReference type="ARBA" id="ARBA00022679"/>
    </source>
</evidence>
<evidence type="ECO:0000313" key="6">
    <source>
        <dbReference type="Proteomes" id="UP001370490"/>
    </source>
</evidence>
<dbReference type="PANTHER" id="PTHR48047:SF45">
    <property type="entry name" value="SCOPOLETIN GLUCOSYLTRANSFERASE-LIKE"/>
    <property type="match status" value="1"/>
</dbReference>
<dbReference type="InterPro" id="IPR002213">
    <property type="entry name" value="UDP_glucos_trans"/>
</dbReference>
<dbReference type="Gene3D" id="3.40.50.2000">
    <property type="entry name" value="Glycogen Phosphorylase B"/>
    <property type="match status" value="1"/>
</dbReference>
<name>A0AAN8UJF9_9MAGN</name>
<evidence type="ECO:0000259" key="4">
    <source>
        <dbReference type="Pfam" id="PF18403"/>
    </source>
</evidence>
<proteinExistence type="inferred from homology"/>
<evidence type="ECO:0000256" key="2">
    <source>
        <dbReference type="ARBA" id="ARBA00022676"/>
    </source>
</evidence>
<comment type="similarity">
    <text evidence="1">Belongs to the UDP-glycosyltransferase family.</text>
</comment>
<protein>
    <submittedName>
        <fullName evidence="5">UDP-glucuronosyl/UDP-glucosyltransferase</fullName>
    </submittedName>
</protein>
<dbReference type="Pfam" id="PF18403">
    <property type="entry name" value="Thioredoxin_15"/>
    <property type="match status" value="1"/>
</dbReference>
<dbReference type="InterPro" id="IPR040525">
    <property type="entry name" value="UGGT_TRXL_4"/>
</dbReference>
<keyword evidence="6" id="KW-1185">Reference proteome</keyword>
<dbReference type="Pfam" id="PF00201">
    <property type="entry name" value="UDPGT"/>
    <property type="match status" value="1"/>
</dbReference>
<feature type="domain" description="UDP-glucose:glycoprotein glucosyltransferase thioredoxin-like" evidence="4">
    <location>
        <begin position="126"/>
        <end position="173"/>
    </location>
</feature>
<comment type="caution">
    <text evidence="5">The sequence shown here is derived from an EMBL/GenBank/DDBJ whole genome shotgun (WGS) entry which is preliminary data.</text>
</comment>
<dbReference type="AlphaFoldDB" id="A0AAN8UJF9"/>
<accession>A0AAN8UJF9</accession>
<evidence type="ECO:0000313" key="5">
    <source>
        <dbReference type="EMBL" id="KAK6917918.1"/>
    </source>
</evidence>
<keyword evidence="3" id="KW-0808">Transferase</keyword>